<feature type="region of interest" description="Disordered" evidence="2">
    <location>
        <begin position="93"/>
        <end position="124"/>
    </location>
</feature>
<organism evidence="3 4">
    <name type="scientific">Psylliodes chrysocephalus</name>
    <dbReference type="NCBI Taxonomy" id="3402493"/>
    <lineage>
        <taxon>Eukaryota</taxon>
        <taxon>Metazoa</taxon>
        <taxon>Ecdysozoa</taxon>
        <taxon>Arthropoda</taxon>
        <taxon>Hexapoda</taxon>
        <taxon>Insecta</taxon>
        <taxon>Pterygota</taxon>
        <taxon>Neoptera</taxon>
        <taxon>Endopterygota</taxon>
        <taxon>Coleoptera</taxon>
        <taxon>Polyphaga</taxon>
        <taxon>Cucujiformia</taxon>
        <taxon>Chrysomeloidea</taxon>
        <taxon>Chrysomelidae</taxon>
        <taxon>Galerucinae</taxon>
        <taxon>Alticini</taxon>
        <taxon>Psylliodes</taxon>
    </lineage>
</organism>
<feature type="compositionally biased region" description="Basic and acidic residues" evidence="2">
    <location>
        <begin position="113"/>
        <end position="124"/>
    </location>
</feature>
<dbReference type="Proteomes" id="UP001153636">
    <property type="component" value="Chromosome 2"/>
</dbReference>
<keyword evidence="1" id="KW-0175">Coiled coil</keyword>
<reference evidence="3" key="1">
    <citation type="submission" date="2022-01" db="EMBL/GenBank/DDBJ databases">
        <authorList>
            <person name="King R."/>
        </authorList>
    </citation>
    <scope>NUCLEOTIDE SEQUENCE</scope>
</reference>
<evidence type="ECO:0000313" key="3">
    <source>
        <dbReference type="EMBL" id="CAH1105644.1"/>
    </source>
</evidence>
<dbReference type="OrthoDB" id="6784133at2759"/>
<keyword evidence="4" id="KW-1185">Reference proteome</keyword>
<dbReference type="EMBL" id="OV651814">
    <property type="protein sequence ID" value="CAH1105644.1"/>
    <property type="molecule type" value="Genomic_DNA"/>
</dbReference>
<evidence type="ECO:0000256" key="1">
    <source>
        <dbReference type="SAM" id="Coils"/>
    </source>
</evidence>
<gene>
    <name evidence="3" type="ORF">PSYICH_LOCUS7521</name>
</gene>
<accession>A0A9P0CNX4</accession>
<name>A0A9P0CNX4_9CUCU</name>
<evidence type="ECO:0000256" key="2">
    <source>
        <dbReference type="SAM" id="MobiDB-lite"/>
    </source>
</evidence>
<feature type="compositionally biased region" description="Polar residues" evidence="2">
    <location>
        <begin position="100"/>
        <end position="112"/>
    </location>
</feature>
<dbReference type="AlphaFoldDB" id="A0A9P0CNX4"/>
<protein>
    <submittedName>
        <fullName evidence="3">Uncharacterized protein</fullName>
    </submittedName>
</protein>
<proteinExistence type="predicted"/>
<evidence type="ECO:0000313" key="4">
    <source>
        <dbReference type="Proteomes" id="UP001153636"/>
    </source>
</evidence>
<sequence length="279" mass="32244">MCCETSEKEDGSSMVVIIQTLKNEIDLLKKLIFEKDEKNRIQSENIQLLKQNNQLLKENLGTSQNKANKKAENSADKTHILATKTAEADKINLKSKNETQQKVNNIQGPCTSKDSKVNDQSSKQKDELLGYQKQIMDNLININDESTNNNDDGFIEVNNRKSRSKKDVSYKKKTFGLNKTENFGVEKKAWIYLYRIKRHVTEEKILGFLKNSPKFKDAGITVKELPTSDSQNKCFMLSADFNLKDELYDPNNWPQSVGIRRFDFKKYHSYQQRNKPADF</sequence>
<feature type="coiled-coil region" evidence="1">
    <location>
        <begin position="18"/>
        <end position="66"/>
    </location>
</feature>